<sequence length="128" mass="14862">MTVKCVLNAALSKRHWWLPQATIANLYQITPQAITQHIKAIYEEGELEQNATCKSYLQVKQEGNRQVSRNMPSLQPTRHSCHRLSCPLPRGTQFRQWATQTLQEYLIKGFVMDDERLKNPARRNIGRS</sequence>
<accession>A0A2X2WIE8</accession>
<dbReference type="AlphaFoldDB" id="A0A2X2WIE8"/>
<reference evidence="1 2" key="1">
    <citation type="submission" date="2018-06" db="EMBL/GenBank/DDBJ databases">
        <authorList>
            <consortium name="Pathogen Informatics"/>
            <person name="Doyle S."/>
        </authorList>
    </citation>
    <scope>NUCLEOTIDE SEQUENCE [LARGE SCALE GENOMIC DNA]</scope>
    <source>
        <strain evidence="1 2">NCTC10786</strain>
    </source>
</reference>
<name>A0A2X2WIE8_CITKO</name>
<evidence type="ECO:0000313" key="2">
    <source>
        <dbReference type="Proteomes" id="UP000251584"/>
    </source>
</evidence>
<dbReference type="Proteomes" id="UP000251584">
    <property type="component" value="Unassembled WGS sequence"/>
</dbReference>
<gene>
    <name evidence="1" type="ORF">NCTC10786_05694</name>
</gene>
<dbReference type="PANTHER" id="PTHR35810:SF1">
    <property type="entry name" value="CYTOPLASMIC PROTEIN"/>
    <property type="match status" value="1"/>
</dbReference>
<dbReference type="PANTHER" id="PTHR35810">
    <property type="entry name" value="CYTOPLASMIC PROTEIN-RELATED"/>
    <property type="match status" value="1"/>
</dbReference>
<evidence type="ECO:0000313" key="1">
    <source>
        <dbReference type="EMBL" id="SQB40588.1"/>
    </source>
</evidence>
<dbReference type="Pfam" id="PF13310">
    <property type="entry name" value="Virulence_RhuM"/>
    <property type="match status" value="1"/>
</dbReference>
<proteinExistence type="predicted"/>
<protein>
    <submittedName>
        <fullName evidence="1">Virulence protein</fullName>
    </submittedName>
</protein>
<dbReference type="InterPro" id="IPR011204">
    <property type="entry name" value="Virulence_RhuM-like"/>
</dbReference>
<organism evidence="1 2">
    <name type="scientific">Citrobacter koseri</name>
    <name type="common">Citrobacter diversus</name>
    <dbReference type="NCBI Taxonomy" id="545"/>
    <lineage>
        <taxon>Bacteria</taxon>
        <taxon>Pseudomonadati</taxon>
        <taxon>Pseudomonadota</taxon>
        <taxon>Gammaproteobacteria</taxon>
        <taxon>Enterobacterales</taxon>
        <taxon>Enterobacteriaceae</taxon>
        <taxon>Citrobacter</taxon>
    </lineage>
</organism>
<dbReference type="EMBL" id="UAVY01000010">
    <property type="protein sequence ID" value="SQB40588.1"/>
    <property type="molecule type" value="Genomic_DNA"/>
</dbReference>